<organism evidence="1">
    <name type="scientific">Woronichinia naegeliana WA131</name>
    <dbReference type="NCBI Taxonomy" id="2824559"/>
    <lineage>
        <taxon>Bacteria</taxon>
        <taxon>Bacillati</taxon>
        <taxon>Cyanobacteriota</taxon>
        <taxon>Cyanophyceae</taxon>
        <taxon>Synechococcales</taxon>
        <taxon>Coelosphaeriaceae</taxon>
        <taxon>Woronichinia</taxon>
    </lineage>
</organism>
<dbReference type="AlphaFoldDB" id="A0A977KZE3"/>
<evidence type="ECO:0000313" key="1">
    <source>
        <dbReference type="EMBL" id="UXE62704.1"/>
    </source>
</evidence>
<dbReference type="KEGG" id="wna:KA717_08230"/>
<accession>A0A977KZE3</accession>
<proteinExistence type="predicted"/>
<name>A0A977KZE3_9CYAN</name>
<sequence>MNTKTRQAKFSKNQLSIFAGFALSLTMGMPTLHTLIGSATPLPAWGEATLSSHRNTSVQPATSLPKQINQEQCQLDSTGATVDLVNLCMGYITSANGTQPIANPCCAKFLQDYHG</sequence>
<protein>
    <submittedName>
        <fullName evidence="1">Uncharacterized protein</fullName>
    </submittedName>
</protein>
<reference evidence="1" key="1">
    <citation type="submission" date="2021-04" db="EMBL/GenBank/DDBJ databases">
        <title>Genome sequence of Woronichinia naegeliana from Washington state freshwater lake bloom.</title>
        <authorList>
            <person name="Dreher T.W."/>
        </authorList>
    </citation>
    <scope>NUCLEOTIDE SEQUENCE</scope>
    <source>
        <strain evidence="1">WA131</strain>
    </source>
</reference>
<dbReference type="EMBL" id="CP073041">
    <property type="protein sequence ID" value="UXE62704.1"/>
    <property type="molecule type" value="Genomic_DNA"/>
</dbReference>
<gene>
    <name evidence="1" type="ORF">KA717_08230</name>
</gene>
<dbReference type="Proteomes" id="UP001065613">
    <property type="component" value="Chromosome"/>
</dbReference>